<dbReference type="EMBL" id="CP001997">
    <property type="protein sequence ID" value="ADE57065.1"/>
    <property type="molecule type" value="Genomic_DNA"/>
</dbReference>
<dbReference type="Proteomes" id="UP000002366">
    <property type="component" value="Chromosome"/>
</dbReference>
<keyword evidence="2" id="KW-1185">Reference proteome</keyword>
<dbReference type="KEGG" id="aco:Amico_0938"/>
<reference evidence="1 2" key="1">
    <citation type="journal article" date="2010" name="Stand. Genomic Sci.">
        <title>Complete genome sequence of Aminobacterium colombiense type strain (ALA-1).</title>
        <authorList>
            <person name="Chertkov O."/>
            <person name="Sikorski J."/>
            <person name="Brambilla E."/>
            <person name="Lapidus A."/>
            <person name="Copeland A."/>
            <person name="Glavina Del Rio T."/>
            <person name="Nolan M."/>
            <person name="Lucas S."/>
            <person name="Tice H."/>
            <person name="Cheng J.F."/>
            <person name="Han C."/>
            <person name="Detter J.C."/>
            <person name="Bruce D."/>
            <person name="Tapia R."/>
            <person name="Goodwin L."/>
            <person name="Pitluck S."/>
            <person name="Liolios K."/>
            <person name="Ivanova N."/>
            <person name="Mavromatis K."/>
            <person name="Ovchinnikova G."/>
            <person name="Pati A."/>
            <person name="Chen A."/>
            <person name="Palaniappan K."/>
            <person name="Land M."/>
            <person name="Hauser L."/>
            <person name="Chang Y.J."/>
            <person name="Jeffries C.D."/>
            <person name="Spring S."/>
            <person name="Rohde M."/>
            <person name="Goker M."/>
            <person name="Bristow J."/>
            <person name="Eisen J.A."/>
            <person name="Markowitz V."/>
            <person name="Hugenholtz P."/>
            <person name="Kyrpides N.C."/>
            <person name="Klenk H.P."/>
        </authorList>
    </citation>
    <scope>NUCLEOTIDE SEQUENCE [LARGE SCALE GENOMIC DNA]</scope>
    <source>
        <strain evidence="2">DSM 12261 / ALA-1</strain>
    </source>
</reference>
<protein>
    <submittedName>
        <fullName evidence="1">Uncharacterized protein</fullName>
    </submittedName>
</protein>
<accession>D5EET3</accession>
<proteinExistence type="predicted"/>
<evidence type="ECO:0000313" key="2">
    <source>
        <dbReference type="Proteomes" id="UP000002366"/>
    </source>
</evidence>
<dbReference type="RefSeq" id="WP_013048328.1">
    <property type="nucleotide sequence ID" value="NC_014011.1"/>
</dbReference>
<dbReference type="Pfam" id="PF20551">
    <property type="entry name" value="DUF6765"/>
    <property type="match status" value="1"/>
</dbReference>
<dbReference type="OrthoDB" id="569000at2"/>
<evidence type="ECO:0000313" key="1">
    <source>
        <dbReference type="EMBL" id="ADE57065.1"/>
    </source>
</evidence>
<dbReference type="eggNOG" id="ENOG502Z8IF">
    <property type="taxonomic scope" value="Bacteria"/>
</dbReference>
<organism evidence="1 2">
    <name type="scientific">Aminobacterium colombiense (strain DSM 12261 / ALA-1)</name>
    <dbReference type="NCBI Taxonomy" id="572547"/>
    <lineage>
        <taxon>Bacteria</taxon>
        <taxon>Thermotogati</taxon>
        <taxon>Synergistota</taxon>
        <taxon>Synergistia</taxon>
        <taxon>Synergistales</taxon>
        <taxon>Aminobacteriaceae</taxon>
        <taxon>Aminobacterium</taxon>
    </lineage>
</organism>
<dbReference type="InterPro" id="IPR046653">
    <property type="entry name" value="DUF6765"/>
</dbReference>
<name>D5EET3_AMICL</name>
<dbReference type="HOGENOM" id="CLU_062570_0_0_0"/>
<sequence>MQEDFHFYTTYVLCRCNGLPHDKAKIIAYSSQQVDDAKYGHELEFKEGGRFQQQMTAHKYVHPNILNLKTQYEIYGTFHFIPGNRQDRRNPDGSVPFRHRMLCTANSEVSQEVFEHVYQQKKEPDFLHSLGIALHAYADTWAHQDFSALFKFEKGNKMNDANHVKVWNKTDQCFVPYEPGETTFDQVCGRMQRLKNYLLNKFELMKMGHCQVYTLPDEPHRKWKYYHRYSYQHLERDNVGIYLEASNAIYGQLQDLFSRQGLRHHITKPIIDWKDIKEPLHECFSYEGTLEKRNNNWIKAIETGEFGFTILNRPLDSLEYDRKEWFDAAVEIEPKKSRLFDKKRFNCFLLYGRPYHPSLKETYSRKDGFLSSDWKLFHDAARKYKDFFIHKLLQKYGMICG</sequence>
<dbReference type="AlphaFoldDB" id="D5EET3"/>
<gene>
    <name evidence="1" type="ordered locus">Amico_0938</name>
</gene>